<keyword evidence="7" id="KW-0812">Transmembrane</keyword>
<dbReference type="InterPro" id="IPR003715">
    <property type="entry name" value="Poly_export_N"/>
</dbReference>
<dbReference type="CDD" id="cd14014">
    <property type="entry name" value="STKc_PknB_like"/>
    <property type="match status" value="1"/>
</dbReference>
<feature type="transmembrane region" description="Helical" evidence="7">
    <location>
        <begin position="423"/>
        <end position="442"/>
    </location>
</feature>
<dbReference type="InterPro" id="IPR017441">
    <property type="entry name" value="Protein_kinase_ATP_BS"/>
</dbReference>
<dbReference type="InterPro" id="IPR011009">
    <property type="entry name" value="Kinase-like_dom_sf"/>
</dbReference>
<organism evidence="9 10">
    <name type="scientific">Stieleria neptunia</name>
    <dbReference type="NCBI Taxonomy" id="2527979"/>
    <lineage>
        <taxon>Bacteria</taxon>
        <taxon>Pseudomonadati</taxon>
        <taxon>Planctomycetota</taxon>
        <taxon>Planctomycetia</taxon>
        <taxon>Pirellulales</taxon>
        <taxon>Pirellulaceae</taxon>
        <taxon>Stieleria</taxon>
    </lineage>
</organism>
<evidence type="ECO:0000256" key="3">
    <source>
        <dbReference type="ARBA" id="ARBA00022777"/>
    </source>
</evidence>
<dbReference type="PROSITE" id="PS00107">
    <property type="entry name" value="PROTEIN_KINASE_ATP"/>
    <property type="match status" value="1"/>
</dbReference>
<dbReference type="SUPFAM" id="SSF56112">
    <property type="entry name" value="Protein kinase-like (PK-like)"/>
    <property type="match status" value="1"/>
</dbReference>
<dbReference type="Gene3D" id="3.30.1950.10">
    <property type="entry name" value="wza like domain"/>
    <property type="match status" value="1"/>
</dbReference>
<evidence type="ECO:0000313" key="10">
    <source>
        <dbReference type="Proteomes" id="UP000319004"/>
    </source>
</evidence>
<dbReference type="PANTHER" id="PTHR43289">
    <property type="entry name" value="MITOGEN-ACTIVATED PROTEIN KINASE KINASE KINASE 20-RELATED"/>
    <property type="match status" value="1"/>
</dbReference>
<sequence>MIMAKTDACLKSSTLRDYLGGSVDDLQSAAIESHLAVCRSCEETLASLEEDGDTIVRRLRAGSGSTGQSTPLDPVVQNALDSSRMLFGEAPSNHFNTVNGTMVPGNRIGPYELLRPIGRGGMGTVYLARHRDLGKQVAIKVLPVATTENDPRLERFLREIRAAGSLEHASIVNATDAGQHDGVHYLAMEYIDGLDLSQIARVVKLSVADACEVVRQAALGLSHAHAEGIVHRDIKPSNLMLRRDGEVKILDFGLAQVSRWDGEMAELTTVGQLMGTLDYMSPEQAEQPTAVDYRADLYSLGATLFRLLVGRAPLAAAPDLSPLAKLRLLANHRPPRLDTLRDDLPPDLVDLTANLLSAADRRPASASHVAEALSQFCVGCDLAALVHDASNEMPRDSIPEPPTGPATRTLSAADRHPPPRRRWWIAIAALPLFFIAGIAIILKTNEGQLVIESEVDDVSVRLIQDGQPAAQLNVEPGVNTTRLRSGAYQVVLGAGSDQVTIDKGAIVIRRGETTIARIRETKDSQSVAVAAQPGASDFIAAFKGRSPIPASDQPLVPGQRLKLTSSVANELEMELTVMADATIKPPLLGVVSVRNQTLQQVETRLNQAYKKWYTEPAVELFMHFDTPRTGSPIGLPGPPHLPLGSGASATNNRIAEKAPVYEGQTLQQWLDVIETEREGDRLKAAMQAVLALATPRDAAAVIDILISNHGRIPKVEVARALGIVIAEDELATFLIQQLESGDPQWAAKMIDASRIASDDPETHEAICRWIVQNVLVSDGRVQLVYEARDFCLAIAFDPDYDATLRKQLRDRLREVSLSDDPLISPMFWLGNWGWETDGGWTGELIFDLCKQLIVDDETEPVELSAALAVLRLKQDKHLEFASRVSGDESLTEAIVKRFDETSRLEWSNTYPPLGHPYFNGHVPGQFAVRNYPESWVSHISASSPLDCRHSDPIVELLRLVGPLRLAKTLAPQLERLQKETANGYNAVQNLFKQSDLSLVSVDWESMTPAQVRWKRSKAESNGLTTDDLPTRQDWFDAYVHIHASDLLGQQ</sequence>
<dbReference type="OrthoDB" id="6111975at2"/>
<keyword evidence="7" id="KW-0472">Membrane</keyword>
<name>A0A518HLA4_9BACT</name>
<dbReference type="GO" id="GO:0004674">
    <property type="term" value="F:protein serine/threonine kinase activity"/>
    <property type="evidence" value="ECO:0007669"/>
    <property type="project" value="UniProtKB-EC"/>
</dbReference>
<evidence type="ECO:0000313" key="9">
    <source>
        <dbReference type="EMBL" id="QDV41641.1"/>
    </source>
</evidence>
<keyword evidence="4 5" id="KW-0067">ATP-binding</keyword>
<protein>
    <submittedName>
        <fullName evidence="9">Serine/threonine-protein kinase PrkC</fullName>
        <ecNumber evidence="9">2.7.11.1</ecNumber>
    </submittedName>
</protein>
<dbReference type="Gene3D" id="3.30.200.20">
    <property type="entry name" value="Phosphorylase Kinase, domain 1"/>
    <property type="match status" value="1"/>
</dbReference>
<dbReference type="InterPro" id="IPR041916">
    <property type="entry name" value="Anti_sigma_zinc_sf"/>
</dbReference>
<proteinExistence type="predicted"/>
<evidence type="ECO:0000256" key="7">
    <source>
        <dbReference type="SAM" id="Phobius"/>
    </source>
</evidence>
<evidence type="ECO:0000256" key="5">
    <source>
        <dbReference type="PROSITE-ProRule" id="PRU10141"/>
    </source>
</evidence>
<gene>
    <name evidence="9" type="primary">prkC_6</name>
    <name evidence="9" type="ORF">Enr13x_14840</name>
</gene>
<dbReference type="Gene3D" id="1.10.510.10">
    <property type="entry name" value="Transferase(Phosphotransferase) domain 1"/>
    <property type="match status" value="1"/>
</dbReference>
<dbReference type="SMART" id="SM00220">
    <property type="entry name" value="S_TKc"/>
    <property type="match status" value="1"/>
</dbReference>
<dbReference type="InterPro" id="IPR000719">
    <property type="entry name" value="Prot_kinase_dom"/>
</dbReference>
<feature type="domain" description="Protein kinase" evidence="8">
    <location>
        <begin position="111"/>
        <end position="377"/>
    </location>
</feature>
<feature type="binding site" evidence="5">
    <location>
        <position position="140"/>
    </location>
    <ligand>
        <name>ATP</name>
        <dbReference type="ChEBI" id="CHEBI:30616"/>
    </ligand>
</feature>
<keyword evidence="1 9" id="KW-0808">Transferase</keyword>
<dbReference type="KEGG" id="snep:Enr13x_14840"/>
<dbReference type="AlphaFoldDB" id="A0A518HLA4"/>
<evidence type="ECO:0000256" key="2">
    <source>
        <dbReference type="ARBA" id="ARBA00022741"/>
    </source>
</evidence>
<dbReference type="EC" id="2.7.11.1" evidence="9"/>
<dbReference type="PROSITE" id="PS00108">
    <property type="entry name" value="PROTEIN_KINASE_ST"/>
    <property type="match status" value="1"/>
</dbReference>
<evidence type="ECO:0000256" key="6">
    <source>
        <dbReference type="SAM" id="MobiDB-lite"/>
    </source>
</evidence>
<dbReference type="PANTHER" id="PTHR43289:SF34">
    <property type="entry name" value="SERINE_THREONINE-PROTEIN KINASE YBDM-RELATED"/>
    <property type="match status" value="1"/>
</dbReference>
<dbReference type="Gene3D" id="1.10.10.1320">
    <property type="entry name" value="Anti-sigma factor, zinc-finger domain"/>
    <property type="match status" value="1"/>
</dbReference>
<dbReference type="Pfam" id="PF00069">
    <property type="entry name" value="Pkinase"/>
    <property type="match status" value="1"/>
</dbReference>
<accession>A0A518HLA4</accession>
<dbReference type="EMBL" id="CP037423">
    <property type="protein sequence ID" value="QDV41641.1"/>
    <property type="molecule type" value="Genomic_DNA"/>
</dbReference>
<dbReference type="Proteomes" id="UP000319004">
    <property type="component" value="Chromosome"/>
</dbReference>
<keyword evidence="3 9" id="KW-0418">Kinase</keyword>
<dbReference type="Pfam" id="PF02563">
    <property type="entry name" value="Poly_export"/>
    <property type="match status" value="1"/>
</dbReference>
<keyword evidence="2 5" id="KW-0547">Nucleotide-binding</keyword>
<evidence type="ECO:0000259" key="8">
    <source>
        <dbReference type="PROSITE" id="PS50011"/>
    </source>
</evidence>
<dbReference type="InterPro" id="IPR008271">
    <property type="entry name" value="Ser/Thr_kinase_AS"/>
</dbReference>
<feature type="region of interest" description="Disordered" evidence="6">
    <location>
        <begin position="392"/>
        <end position="416"/>
    </location>
</feature>
<reference evidence="9 10" key="1">
    <citation type="submission" date="2019-03" db="EMBL/GenBank/DDBJ databases">
        <title>Deep-cultivation of Planctomycetes and their phenomic and genomic characterization uncovers novel biology.</title>
        <authorList>
            <person name="Wiegand S."/>
            <person name="Jogler M."/>
            <person name="Boedeker C."/>
            <person name="Pinto D."/>
            <person name="Vollmers J."/>
            <person name="Rivas-Marin E."/>
            <person name="Kohn T."/>
            <person name="Peeters S.H."/>
            <person name="Heuer A."/>
            <person name="Rast P."/>
            <person name="Oberbeckmann S."/>
            <person name="Bunk B."/>
            <person name="Jeske O."/>
            <person name="Meyerdierks A."/>
            <person name="Storesund J.E."/>
            <person name="Kallscheuer N."/>
            <person name="Luecker S."/>
            <person name="Lage O.M."/>
            <person name="Pohl T."/>
            <person name="Merkel B.J."/>
            <person name="Hornburger P."/>
            <person name="Mueller R.-W."/>
            <person name="Bruemmer F."/>
            <person name="Labrenz M."/>
            <person name="Spormann A.M."/>
            <person name="Op den Camp H."/>
            <person name="Overmann J."/>
            <person name="Amann R."/>
            <person name="Jetten M.S.M."/>
            <person name="Mascher T."/>
            <person name="Medema M.H."/>
            <person name="Devos D.P."/>
            <person name="Kaster A.-K."/>
            <person name="Ovreas L."/>
            <person name="Rohde M."/>
            <person name="Galperin M.Y."/>
            <person name="Jogler C."/>
        </authorList>
    </citation>
    <scope>NUCLEOTIDE SEQUENCE [LARGE SCALE GENOMIC DNA]</scope>
    <source>
        <strain evidence="9 10">Enr13</strain>
    </source>
</reference>
<dbReference type="PROSITE" id="PS50011">
    <property type="entry name" value="PROTEIN_KINASE_DOM"/>
    <property type="match status" value="1"/>
</dbReference>
<evidence type="ECO:0000256" key="4">
    <source>
        <dbReference type="ARBA" id="ARBA00022840"/>
    </source>
</evidence>
<keyword evidence="7" id="KW-1133">Transmembrane helix</keyword>
<evidence type="ECO:0000256" key="1">
    <source>
        <dbReference type="ARBA" id="ARBA00022679"/>
    </source>
</evidence>
<keyword evidence="10" id="KW-1185">Reference proteome</keyword>
<dbReference type="GO" id="GO:0005524">
    <property type="term" value="F:ATP binding"/>
    <property type="evidence" value="ECO:0007669"/>
    <property type="project" value="UniProtKB-UniRule"/>
</dbReference>